<dbReference type="FunFam" id="3.40.50.300:FF:000742">
    <property type="entry name" value="NFX1-type zinc finger-containing protein 1"/>
    <property type="match status" value="1"/>
</dbReference>
<evidence type="ECO:0000259" key="3">
    <source>
        <dbReference type="Pfam" id="PF13086"/>
    </source>
</evidence>
<feature type="region of interest" description="Disordered" evidence="2">
    <location>
        <begin position="1"/>
        <end position="141"/>
    </location>
</feature>
<name>A0A3B3STV6_9TELE</name>
<dbReference type="Gene3D" id="3.40.50.300">
    <property type="entry name" value="P-loop containing nucleotide triphosphate hydrolases"/>
    <property type="match status" value="3"/>
</dbReference>
<dbReference type="Ensembl" id="ENSPKIT00000015014.1">
    <property type="protein sequence ID" value="ENSPKIP00000034114.1"/>
    <property type="gene ID" value="ENSPKIG00000013575.1"/>
</dbReference>
<evidence type="ECO:0000313" key="6">
    <source>
        <dbReference type="Ensembl" id="ENSPKIP00000034114.1"/>
    </source>
</evidence>
<dbReference type="GeneID" id="111840252"/>
<sequence length="1916" mass="217605">MSENGNQAMETVRNRVSGGHSWNIRTGRSRRRPGHRQEHNETSDDFQQQKGVVPFKTGSTFAQNNAKRGYRHSSQTFRSETQPSDAAWNQIPRRSQSGLQRSGARQKEHTSRTTQPLVSQRTVSQPNLLNINDNGSKVPTDHCKKLHRSQKLDMRALETILQMEPSEIVMKLAAPGSGLNNLLNTEEETSDSVLSKILDVLSKACSSRTNRQNLQHLLVEVKESKFVKCLLPLFIMNIDKPKDQLEMEGTIDKINKIMDLYLTLVDIFPSSTIVVVSLGLAVLETQMSKLQSYTGISVPKETQNKVEKLQMIVTHLKNKKHERTFQSDSYTLLLEDYDESSIENFRVMSIFPSFGDIHTTKKPFIRPNIITEKFADSDTYLDTHFRLQREDFVKPLRDGISQLLMGNDNDKMQQRLDIRVYFNASITSPVCTPKGILYQIRFDTKNLKYVNWETSKRLLYGALICLSMDNFRTMIFATVGHRDIKELKKGVVNVFFNDENRVRLANISQKSSFLMVETTAFFEAYRHVLEGLQEINAEDLPMQKYIVMCESDITPPKYLQDNKGNYSLWALMNDCAKISNLQKPALQNRKQQFQRPVYQRQLVGKEGDVKNILNLNDWPSKENLKLDTSQMKAVQLALTKELAIIQGPPGTGKTHVGLKIVKALLDNAQVWGIGCSSPILVVCYTNHALDQFLEGILKYMTDPLGLVRVGGRSSSDIIKNYSLNKLRSNQRASRACLPGHLKAMHSDLKEKMKKAEEEVGRNASLLEISENGILNESILCEHIVSLHGSSLEAGRPLEEYYVGSEREQSVILEWLGISVINSGPHCMGGGNGVSENAEGATQEEGLAQDLDCLSWSPQAACGDNVGEALMDAVSDDNTLDCFEQEQAERMMEGDNVEKHIQSAHNRIYTMEREAMACVLKEEEEELRDKNEEDGYDQGWEITKEMKKRLKRFIKAELKKTDHMTKTEALRISNLWALPSIQRWSLYRLWVSLFRQDLKEKLLESENNFQRIIERLDELRNAEDEMILKNASIIGMTTTCAARYRKVLQGIQPKIVVVEEAAEVMEAHIVMALTPGCEHLILIGDHQQLRPSATVYQLAINFNLEVSLFERLIKMKIPYVRLDYQHRMRPEIARLLTPYIYDQLENDSSVYEYENIKGVTSNVFFVEHEHLEENISEGRSHQNKHEATFVKALCYYFICQGYNPSQITVLTTYTGQLFCLKKIMDKKKFGDVKLSVVDGYQGEENDIIILSLVRSNKEGKVGFLSIPNRVCVALSRAKKGLFCIGNMSMLSTVPLWGKIIKELRSHGEIGKALNLRCKNHPGTITTVSEEADFSKVPLGGCSVPCEHQLDCDHGCPRLCHPVDDHKQYKCMKPCTKTLCQFKHKCPKVCSDICGKCKVPVTKVIPRCNHEQLVPCSVDPEEFVCTVPCTKTLQCGHACIRKCGESCTSRCPQNVTVDLDCGHQRVLPCHIKQEVDCKQGKIQCLKKCNAQLDCGHMCTGKCFQCNNGTAHITCVAQCEVQLICSHCCKEKCGASCVPCFQPCKNQCLHQICPKVCSEACQPCTQPCPWQCRHQRCTRLCHEPCDRLPCQMPCFKRLPCQHQCIGMCGEPCPDKCRICDAGDVQELFFGKEADPEAHFVQLSDCRHIFEVTGFDSWMGSPDGNRIKFKSCPKCCMPILRTVRYGAVVKLLLSDIELLKSRAAKMYSEYIKNSVRGRIKQGINCQFFSLLLPRLEDHLDLSGAHNIHRQVVLLSHLADITLNTAQLPKSLRVEIDLKVQSCSKNVTHVTQLGWVLENDVRRIQVFAEALVYLDRLNHSQAHVSVEFMQERKSLDDILHRLRYRLTEVDLNHIRLTLRSISEKVKTPIEWRALKESDVSADICGFLKLSHWSKCTEGHIYYNRSADSVQETFCCPECLTI</sequence>
<dbReference type="GO" id="GO:0031380">
    <property type="term" value="C:nuclear RNA-directed RNA polymerase complex"/>
    <property type="evidence" value="ECO:0007669"/>
    <property type="project" value="TreeGrafter"/>
</dbReference>
<dbReference type="RefSeq" id="XP_023660654.1">
    <property type="nucleotide sequence ID" value="XM_023804886.2"/>
</dbReference>
<dbReference type="PANTHER" id="PTHR10887:SF341">
    <property type="entry name" value="NFX1-TYPE ZINC FINGER-CONTAINING PROTEIN 1"/>
    <property type="match status" value="1"/>
</dbReference>
<dbReference type="InterPro" id="IPR045055">
    <property type="entry name" value="DNA2/NAM7-like"/>
</dbReference>
<evidence type="ECO:0000256" key="2">
    <source>
        <dbReference type="SAM" id="MobiDB-lite"/>
    </source>
</evidence>
<organism evidence="6 7">
    <name type="scientific">Paramormyrops kingsleyae</name>
    <dbReference type="NCBI Taxonomy" id="1676925"/>
    <lineage>
        <taxon>Eukaryota</taxon>
        <taxon>Metazoa</taxon>
        <taxon>Chordata</taxon>
        <taxon>Craniata</taxon>
        <taxon>Vertebrata</taxon>
        <taxon>Euteleostomi</taxon>
        <taxon>Actinopterygii</taxon>
        <taxon>Neopterygii</taxon>
        <taxon>Teleostei</taxon>
        <taxon>Osteoglossocephala</taxon>
        <taxon>Osteoglossomorpha</taxon>
        <taxon>Osteoglossiformes</taxon>
        <taxon>Mormyridae</taxon>
        <taxon>Paramormyrops</taxon>
    </lineage>
</organism>
<evidence type="ECO:0000313" key="7">
    <source>
        <dbReference type="Proteomes" id="UP000261540"/>
    </source>
</evidence>
<dbReference type="InterPro" id="IPR057373">
    <property type="entry name" value="ZNFX1"/>
</dbReference>
<feature type="domain" description="DNA2/NAM7 helicase helicase" evidence="3">
    <location>
        <begin position="888"/>
        <end position="1090"/>
    </location>
</feature>
<dbReference type="Proteomes" id="UP000261540">
    <property type="component" value="Unplaced"/>
</dbReference>
<evidence type="ECO:0000259" key="4">
    <source>
        <dbReference type="Pfam" id="PF13087"/>
    </source>
</evidence>
<evidence type="ECO:0000256" key="1">
    <source>
        <dbReference type="SAM" id="Coils"/>
    </source>
</evidence>
<reference evidence="6" key="1">
    <citation type="submission" date="2025-08" db="UniProtKB">
        <authorList>
            <consortium name="Ensembl"/>
        </authorList>
    </citation>
    <scope>IDENTIFICATION</scope>
</reference>
<feature type="domain" description="ZNFX1" evidence="5">
    <location>
        <begin position="415"/>
        <end position="519"/>
    </location>
</feature>
<dbReference type="KEGG" id="pki:111840252"/>
<dbReference type="PANTHER" id="PTHR10887">
    <property type="entry name" value="DNA2/NAM7 HELICASE FAMILY"/>
    <property type="match status" value="1"/>
</dbReference>
<dbReference type="CDD" id="cd18808">
    <property type="entry name" value="SF1_C_Upf1"/>
    <property type="match status" value="1"/>
</dbReference>
<dbReference type="Pfam" id="PF25396">
    <property type="entry name" value="ZNFX1"/>
    <property type="match status" value="1"/>
</dbReference>
<dbReference type="Pfam" id="PF13245">
    <property type="entry name" value="AAA_19"/>
    <property type="match status" value="1"/>
</dbReference>
<accession>A0A3B3STV6</accession>
<feature type="coiled-coil region" evidence="1">
    <location>
        <begin position="994"/>
        <end position="1021"/>
    </location>
</feature>
<dbReference type="OrthoDB" id="2423195at2759"/>
<dbReference type="RefSeq" id="XP_072567453.1">
    <property type="nucleotide sequence ID" value="XM_072711352.1"/>
</dbReference>
<proteinExistence type="predicted"/>
<keyword evidence="7" id="KW-1185">Reference proteome</keyword>
<dbReference type="GeneTree" id="ENSGT00940000155154"/>
<feature type="domain" description="DNA2/NAM7 helicase-like C-terminal" evidence="4">
    <location>
        <begin position="1103"/>
        <end position="1286"/>
    </location>
</feature>
<dbReference type="Pfam" id="PF13086">
    <property type="entry name" value="AAA_11"/>
    <property type="match status" value="1"/>
</dbReference>
<dbReference type="GO" id="GO:0031048">
    <property type="term" value="P:regulatory ncRNA-mediated heterochromatin formation"/>
    <property type="evidence" value="ECO:0007669"/>
    <property type="project" value="TreeGrafter"/>
</dbReference>
<evidence type="ECO:0000259" key="5">
    <source>
        <dbReference type="Pfam" id="PF25396"/>
    </source>
</evidence>
<feature type="compositionally biased region" description="Polar residues" evidence="2">
    <location>
        <begin position="57"/>
        <end position="84"/>
    </location>
</feature>
<dbReference type="Pfam" id="PF13087">
    <property type="entry name" value="AAA_12"/>
    <property type="match status" value="1"/>
</dbReference>
<dbReference type="GO" id="GO:0004386">
    <property type="term" value="F:helicase activity"/>
    <property type="evidence" value="ECO:0007669"/>
    <property type="project" value="InterPro"/>
</dbReference>
<dbReference type="InterPro" id="IPR041679">
    <property type="entry name" value="DNA2/NAM7-like_C"/>
</dbReference>
<dbReference type="SUPFAM" id="SSF52540">
    <property type="entry name" value="P-loop containing nucleoside triphosphate hydrolases"/>
    <property type="match status" value="1"/>
</dbReference>
<protein>
    <submittedName>
        <fullName evidence="6">NFX1-type zinc finger-containing protein 1-like</fullName>
    </submittedName>
</protein>
<dbReference type="CDD" id="cd17936">
    <property type="entry name" value="EEXXEc_NFX1"/>
    <property type="match status" value="1"/>
</dbReference>
<keyword evidence="1" id="KW-0175">Coiled coil</keyword>
<feature type="compositionally biased region" description="Polar residues" evidence="2">
    <location>
        <begin position="112"/>
        <end position="137"/>
    </location>
</feature>
<dbReference type="STRING" id="1676925.ENSPKIP00000034114"/>
<dbReference type="InterPro" id="IPR041677">
    <property type="entry name" value="DNA2/NAM7_AAA_11"/>
</dbReference>
<dbReference type="InterPro" id="IPR027417">
    <property type="entry name" value="P-loop_NTPase"/>
</dbReference>
<reference evidence="6" key="2">
    <citation type="submission" date="2025-09" db="UniProtKB">
        <authorList>
            <consortium name="Ensembl"/>
        </authorList>
    </citation>
    <scope>IDENTIFICATION</scope>
</reference>
<dbReference type="InterPro" id="IPR047187">
    <property type="entry name" value="SF1_C_Upf1"/>
</dbReference>